<protein>
    <recommendedName>
        <fullName evidence="4">Hydrogenase</fullName>
    </recommendedName>
</protein>
<evidence type="ECO:0000313" key="2">
    <source>
        <dbReference type="EMBL" id="MCH5599750.1"/>
    </source>
</evidence>
<keyword evidence="1" id="KW-1133">Transmembrane helix</keyword>
<keyword evidence="1" id="KW-0472">Membrane</keyword>
<feature type="transmembrane region" description="Helical" evidence="1">
    <location>
        <begin position="39"/>
        <end position="60"/>
    </location>
</feature>
<sequence>MSLLRYESQARAPLVEGNKTYHDVTEDICRPVEAKPGKLWWVGFIISLGLLGFGVVSIYMDVVYGTGQWNLNKTIGWGWDITNFVWWVGIGRTRER</sequence>
<gene>
    <name evidence="2" type="ORF">MKP09_18445</name>
</gene>
<accession>A0ABS9SN06</accession>
<comment type="caution">
    <text evidence="2">The sequence shown here is derived from an EMBL/GenBank/DDBJ whole genome shotgun (WGS) entry which is preliminary data.</text>
</comment>
<dbReference type="Proteomes" id="UP001202248">
    <property type="component" value="Unassembled WGS sequence"/>
</dbReference>
<dbReference type="EMBL" id="JAKWBL010000004">
    <property type="protein sequence ID" value="MCH5599750.1"/>
    <property type="molecule type" value="Genomic_DNA"/>
</dbReference>
<keyword evidence="3" id="KW-1185">Reference proteome</keyword>
<proteinExistence type="predicted"/>
<organism evidence="2 3">
    <name type="scientific">Niabella ginsengisoli</name>
    <dbReference type="NCBI Taxonomy" id="522298"/>
    <lineage>
        <taxon>Bacteria</taxon>
        <taxon>Pseudomonadati</taxon>
        <taxon>Bacteroidota</taxon>
        <taxon>Chitinophagia</taxon>
        <taxon>Chitinophagales</taxon>
        <taxon>Chitinophagaceae</taxon>
        <taxon>Niabella</taxon>
    </lineage>
</organism>
<name>A0ABS9SN06_9BACT</name>
<dbReference type="RefSeq" id="WP_240831782.1">
    <property type="nucleotide sequence ID" value="NZ_JAKWBL010000004.1"/>
</dbReference>
<keyword evidence="1" id="KW-0812">Transmembrane</keyword>
<evidence type="ECO:0008006" key="4">
    <source>
        <dbReference type="Google" id="ProtNLM"/>
    </source>
</evidence>
<evidence type="ECO:0000256" key="1">
    <source>
        <dbReference type="SAM" id="Phobius"/>
    </source>
</evidence>
<reference evidence="2 3" key="1">
    <citation type="submission" date="2022-02" db="EMBL/GenBank/DDBJ databases">
        <authorList>
            <person name="Min J."/>
        </authorList>
    </citation>
    <scope>NUCLEOTIDE SEQUENCE [LARGE SCALE GENOMIC DNA]</scope>
    <source>
        <strain evidence="2 3">GR10-1</strain>
    </source>
</reference>
<evidence type="ECO:0000313" key="3">
    <source>
        <dbReference type="Proteomes" id="UP001202248"/>
    </source>
</evidence>